<dbReference type="CDD" id="cd00054">
    <property type="entry name" value="EGF_CA"/>
    <property type="match status" value="2"/>
</dbReference>
<dbReference type="PANTHER" id="PTHR24251">
    <property type="entry name" value="OVOCHYMASE-RELATED"/>
    <property type="match status" value="1"/>
</dbReference>
<organism evidence="21 22">
    <name type="scientific">Periplaneta americana</name>
    <name type="common">American cockroach</name>
    <name type="synonym">Blatta americana</name>
    <dbReference type="NCBI Taxonomy" id="6978"/>
    <lineage>
        <taxon>Eukaryota</taxon>
        <taxon>Metazoa</taxon>
        <taxon>Ecdysozoa</taxon>
        <taxon>Arthropoda</taxon>
        <taxon>Hexapoda</taxon>
        <taxon>Insecta</taxon>
        <taxon>Pterygota</taxon>
        <taxon>Neoptera</taxon>
        <taxon>Polyneoptera</taxon>
        <taxon>Dictyoptera</taxon>
        <taxon>Blattodea</taxon>
        <taxon>Blattoidea</taxon>
        <taxon>Blattidae</taxon>
        <taxon>Blattinae</taxon>
        <taxon>Periplaneta</taxon>
    </lineage>
</organism>
<feature type="domain" description="CUB" evidence="18">
    <location>
        <begin position="913"/>
        <end position="1035"/>
    </location>
</feature>
<name>A0ABQ8S181_PERAM</name>
<dbReference type="PROSITE" id="PS50026">
    <property type="entry name" value="EGF_3"/>
    <property type="match status" value="2"/>
</dbReference>
<dbReference type="InterPro" id="IPR015446">
    <property type="entry name" value="BMP_1/tolloid-like"/>
</dbReference>
<feature type="domain" description="Peptidase M12A" evidence="20">
    <location>
        <begin position="152"/>
        <end position="357"/>
    </location>
</feature>
<gene>
    <name evidence="21" type="ORF">ANN_25392</name>
</gene>
<dbReference type="EMBL" id="JAJSOF020000038">
    <property type="protein sequence ID" value="KAJ4427739.1"/>
    <property type="molecule type" value="Genomic_DNA"/>
</dbReference>
<keyword evidence="2" id="KW-0964">Secreted</keyword>
<dbReference type="InterPro" id="IPR049883">
    <property type="entry name" value="NOTCH1_EGF-like"/>
</dbReference>
<dbReference type="InterPro" id="IPR000859">
    <property type="entry name" value="CUB_dom"/>
</dbReference>
<dbReference type="InterPro" id="IPR009030">
    <property type="entry name" value="Growth_fac_rcpt_cys_sf"/>
</dbReference>
<keyword evidence="5 15" id="KW-0479">Metal-binding</keyword>
<feature type="domain" description="CUB" evidence="18">
    <location>
        <begin position="1036"/>
        <end position="1152"/>
    </location>
</feature>
<evidence type="ECO:0000256" key="14">
    <source>
        <dbReference type="PROSITE-ProRule" id="PRU00076"/>
    </source>
</evidence>
<dbReference type="SMART" id="SM00181">
    <property type="entry name" value="EGF"/>
    <property type="match status" value="2"/>
</dbReference>
<dbReference type="Gene3D" id="2.10.25.10">
    <property type="entry name" value="Laminin"/>
    <property type="match status" value="2"/>
</dbReference>
<dbReference type="PROSITE" id="PS51864">
    <property type="entry name" value="ASTACIN"/>
    <property type="match status" value="1"/>
</dbReference>
<dbReference type="PIRSF" id="PIRSF001199">
    <property type="entry name" value="BMP_1/tolloid-like"/>
    <property type="match status" value="1"/>
</dbReference>
<evidence type="ECO:0000256" key="10">
    <source>
        <dbReference type="ARBA" id="ARBA00023049"/>
    </source>
</evidence>
<feature type="domain" description="CUB" evidence="18">
    <location>
        <begin position="628"/>
        <end position="869"/>
    </location>
</feature>
<evidence type="ECO:0000256" key="1">
    <source>
        <dbReference type="ARBA" id="ARBA00004613"/>
    </source>
</evidence>
<dbReference type="InterPro" id="IPR035914">
    <property type="entry name" value="Sperma_CUB_dom_sf"/>
</dbReference>
<dbReference type="PROSITE" id="PS01180">
    <property type="entry name" value="CUB"/>
    <property type="match status" value="5"/>
</dbReference>
<evidence type="ECO:0000256" key="16">
    <source>
        <dbReference type="RuleBase" id="RU361183"/>
    </source>
</evidence>
<dbReference type="SUPFAM" id="SSF49854">
    <property type="entry name" value="Spermadhesin, CUB domain"/>
    <property type="match status" value="5"/>
</dbReference>
<evidence type="ECO:0000256" key="8">
    <source>
        <dbReference type="ARBA" id="ARBA00022801"/>
    </source>
</evidence>
<feature type="disulfide bond" evidence="15">
    <location>
        <begin position="216"/>
        <end position="238"/>
    </location>
</feature>
<dbReference type="PRINTS" id="PR00480">
    <property type="entry name" value="ASTACIN"/>
</dbReference>
<dbReference type="CDD" id="cd00041">
    <property type="entry name" value="CUB"/>
    <property type="match status" value="5"/>
</dbReference>
<dbReference type="SMART" id="SM00235">
    <property type="entry name" value="ZnMc"/>
    <property type="match status" value="1"/>
</dbReference>
<evidence type="ECO:0000256" key="13">
    <source>
        <dbReference type="ARBA" id="ARBA00023180"/>
    </source>
</evidence>
<dbReference type="Pfam" id="PF00431">
    <property type="entry name" value="CUB"/>
    <property type="match status" value="6"/>
</dbReference>
<keyword evidence="4 15" id="KW-0645">Protease</keyword>
<feature type="compositionally biased region" description="Basic residues" evidence="17">
    <location>
        <begin position="57"/>
        <end position="75"/>
    </location>
</feature>
<feature type="binding site" evidence="15">
    <location>
        <position position="256"/>
    </location>
    <ligand>
        <name>Zn(2+)</name>
        <dbReference type="ChEBI" id="CHEBI:29105"/>
        <note>catalytic</note>
    </ligand>
</feature>
<dbReference type="InterPro" id="IPR024079">
    <property type="entry name" value="MetalloPept_cat_dom_sf"/>
</dbReference>
<evidence type="ECO:0000256" key="7">
    <source>
        <dbReference type="ARBA" id="ARBA00022737"/>
    </source>
</evidence>
<keyword evidence="11" id="KW-0865">Zymogen</keyword>
<evidence type="ECO:0000256" key="11">
    <source>
        <dbReference type="ARBA" id="ARBA00023145"/>
    </source>
</evidence>
<keyword evidence="8 15" id="KW-0378">Hydrolase</keyword>
<keyword evidence="22" id="KW-1185">Reference proteome</keyword>
<dbReference type="Pfam" id="PF14670">
    <property type="entry name" value="FXa_inhibition"/>
    <property type="match status" value="1"/>
</dbReference>
<dbReference type="PROSITE" id="PS01186">
    <property type="entry name" value="EGF_2"/>
    <property type="match status" value="2"/>
</dbReference>
<evidence type="ECO:0000256" key="9">
    <source>
        <dbReference type="ARBA" id="ARBA00022833"/>
    </source>
</evidence>
<dbReference type="Gene3D" id="3.40.390.10">
    <property type="entry name" value="Collagenase (Catalytic Domain)"/>
    <property type="match status" value="1"/>
</dbReference>
<comment type="cofactor">
    <cofactor evidence="15 16">
        <name>Zn(2+)</name>
        <dbReference type="ChEBI" id="CHEBI:29105"/>
    </cofactor>
    <text evidence="15 16">Binds 1 zinc ion per subunit.</text>
</comment>
<dbReference type="CDD" id="cd04281">
    <property type="entry name" value="ZnMc_BMP1_TLD"/>
    <property type="match status" value="1"/>
</dbReference>
<evidence type="ECO:0000313" key="21">
    <source>
        <dbReference type="EMBL" id="KAJ4427739.1"/>
    </source>
</evidence>
<feature type="binding site" evidence="15">
    <location>
        <position position="250"/>
    </location>
    <ligand>
        <name>Zn(2+)</name>
        <dbReference type="ChEBI" id="CHEBI:29105"/>
        <note>catalytic</note>
    </ligand>
</feature>
<feature type="active site" evidence="15">
    <location>
        <position position="247"/>
    </location>
</feature>
<reference evidence="21 22" key="1">
    <citation type="journal article" date="2022" name="Allergy">
        <title>Genome assembly and annotation of Periplaneta americana reveal a comprehensive cockroach allergen profile.</title>
        <authorList>
            <person name="Wang L."/>
            <person name="Xiong Q."/>
            <person name="Saelim N."/>
            <person name="Wang L."/>
            <person name="Nong W."/>
            <person name="Wan A.T."/>
            <person name="Shi M."/>
            <person name="Liu X."/>
            <person name="Cao Q."/>
            <person name="Hui J.H.L."/>
            <person name="Sookrung N."/>
            <person name="Leung T.F."/>
            <person name="Tungtrongchitr A."/>
            <person name="Tsui S.K.W."/>
        </authorList>
    </citation>
    <scope>NUCLEOTIDE SEQUENCE [LARGE SCALE GENOMIC DNA]</scope>
    <source>
        <strain evidence="21">PWHHKU_190912</strain>
    </source>
</reference>
<dbReference type="InterPro" id="IPR034036">
    <property type="entry name" value="ZnMP_TLD/BMP1"/>
</dbReference>
<evidence type="ECO:0000259" key="20">
    <source>
        <dbReference type="PROSITE" id="PS51864"/>
    </source>
</evidence>
<dbReference type="SUPFAM" id="SSF57184">
    <property type="entry name" value="Growth factor receptor domain"/>
    <property type="match status" value="1"/>
</dbReference>
<keyword evidence="12 15" id="KW-1015">Disulfide bond</keyword>
<accession>A0ABQ8S181</accession>
<feature type="domain" description="EGF-like" evidence="19">
    <location>
        <begin position="869"/>
        <end position="909"/>
    </location>
</feature>
<feature type="domain" description="EGF-like" evidence="19">
    <location>
        <begin position="585"/>
        <end position="625"/>
    </location>
</feature>
<dbReference type="InterPro" id="IPR001506">
    <property type="entry name" value="Peptidase_M12A"/>
</dbReference>
<dbReference type="InterPro" id="IPR018097">
    <property type="entry name" value="EGF_Ca-bd_CS"/>
</dbReference>
<evidence type="ECO:0000259" key="18">
    <source>
        <dbReference type="PROSITE" id="PS01180"/>
    </source>
</evidence>
<dbReference type="Proteomes" id="UP001148838">
    <property type="component" value="Unassembled WGS sequence"/>
</dbReference>
<protein>
    <recommendedName>
        <fullName evidence="16">Metalloendopeptidase</fullName>
        <ecNumber evidence="16">3.4.24.-</ecNumber>
    </recommendedName>
</protein>
<evidence type="ECO:0000256" key="12">
    <source>
        <dbReference type="ARBA" id="ARBA00023157"/>
    </source>
</evidence>
<keyword evidence="7" id="KW-0677">Repeat</keyword>
<feature type="compositionally biased region" description="Basic and acidic residues" evidence="17">
    <location>
        <begin position="33"/>
        <end position="49"/>
    </location>
</feature>
<dbReference type="SMART" id="SM00179">
    <property type="entry name" value="EGF_CA"/>
    <property type="match status" value="2"/>
</dbReference>
<keyword evidence="3 14" id="KW-0245">EGF-like domain</keyword>
<evidence type="ECO:0000259" key="19">
    <source>
        <dbReference type="PROSITE" id="PS50026"/>
    </source>
</evidence>
<dbReference type="Pfam" id="PF07645">
    <property type="entry name" value="EGF_CA"/>
    <property type="match status" value="1"/>
</dbReference>
<evidence type="ECO:0000256" key="3">
    <source>
        <dbReference type="ARBA" id="ARBA00022536"/>
    </source>
</evidence>
<evidence type="ECO:0000313" key="22">
    <source>
        <dbReference type="Proteomes" id="UP001148838"/>
    </source>
</evidence>
<keyword evidence="6" id="KW-0732">Signal</keyword>
<dbReference type="PROSITE" id="PS01187">
    <property type="entry name" value="EGF_CA"/>
    <property type="match status" value="2"/>
</dbReference>
<comment type="subcellular location">
    <subcellularLocation>
        <location evidence="1">Secreted</location>
    </subcellularLocation>
</comment>
<dbReference type="InterPro" id="IPR006026">
    <property type="entry name" value="Peptidase_Metallo"/>
</dbReference>
<keyword evidence="10 15" id="KW-0482">Metalloprotease</keyword>
<feature type="non-terminal residue" evidence="21">
    <location>
        <position position="1"/>
    </location>
</feature>
<sequence>LVLQVEEEGLLEVQVARQREMRRQQSVSNRADGAVKHSGSTDKDKALSREEEESNAPRRHSPGPKRRRRAGRKRYSGAVFRHVAPDEPREFNLPNFESITMCQRSCLASPFIQRDLTDTYRNAEGRNVNCLETRTEKTTEAPPAKRRRVTRAATARKERVWDYGVIPYEIDGNFSGAHKALFKQAMRHWENHTCVKFVERSPSEHPNYILFTERPCGCCSFVGKRGNGPQAISIGKNCDKFGIVVHELGHVVGFWHEHTRPDRDDHVQIVRENIMTGQEYNFNKLTEEEVNSLNLPYDYDSIMHYARNTFSKGTYLDTILPLERYANKRRPEIGQRIRLSEGDIAQTNLLYKCFRCGRTYQENSGTFSSPSHPNSSPPVEGERCEWRITATHGERIVLNITELDVFSSDNCRSDYLEVRDGYWHKSPVLGRYCGSGRIHNPVISTGSRMLVTYITSTRQNGHRGFTANYEAVCGGHLEMGEGHLESPNYPEDYQANKECVWKLSVPQDYQVALKFESFEVENHDSCVYDYLEVRDGPSLESPLIGVYCGYKIPHDIRSTGSHLLVKFVSDGSVQKVGFSAKFMKEFDECALQTHGCEHHCINTLGGYECACRIGFELHSDGKHCEDACGGVFDASNGTLTSPSFPELYPGNKNCVWEIIAPPQYRITLNFTHFELEGNNANGLIVRHYPILAALTPDNLRVGLTMYKALIRSVITYAAPAWRFAAVSHLRKLQVIQNQVIRLITHLPRVASRRKFHDELELPTIDEFIARLARNLYAEVRANPNPLISGLGHFFVDTLYNAVDVLQQECEYDSVQVHSKMADDVIKKHGVYCGSRLPPLITSEGNSLRVEFISDNSVQKSGFAAVFFTDMDECATNNGGCQHECRNTIGSYACSCHNGFMLHENGHDCKEGGCKYEITAPSGTISSPNYPDYYPSRKDCVWHFTTTPGHRIKLVSAMPQQNQHMFNEFELEPHQECAYDHIVLYDGDSPDAHTLGRFCGSKPPHPIIATGNQMFLVFKSDASVQRKGFFASHTTACGGHLQATDRVKHLYSHSKYGDHNYDNRADCDWSIEAPPGRNVHLTFLTFEVEDEQDCGYDFVEVYAGLDASGPSYGRFCGNSNPTDIISMNEALLVRFRSDDTIVNKGFSAAYVAVEPMGSEEVADRQALSEERQDD</sequence>
<dbReference type="InterPro" id="IPR001881">
    <property type="entry name" value="EGF-like_Ca-bd_dom"/>
</dbReference>
<evidence type="ECO:0000256" key="4">
    <source>
        <dbReference type="ARBA" id="ARBA00022670"/>
    </source>
</evidence>
<evidence type="ECO:0000256" key="17">
    <source>
        <dbReference type="SAM" id="MobiDB-lite"/>
    </source>
</evidence>
<feature type="region of interest" description="Disordered" evidence="17">
    <location>
        <begin position="19"/>
        <end position="77"/>
    </location>
</feature>
<dbReference type="Gene3D" id="2.60.120.290">
    <property type="entry name" value="Spermadhesin, CUB domain"/>
    <property type="match status" value="5"/>
</dbReference>
<dbReference type="InterPro" id="IPR000152">
    <property type="entry name" value="EGF-type_Asp/Asn_hydroxyl_site"/>
</dbReference>
<evidence type="ECO:0000256" key="2">
    <source>
        <dbReference type="ARBA" id="ARBA00022525"/>
    </source>
</evidence>
<evidence type="ECO:0000256" key="5">
    <source>
        <dbReference type="ARBA" id="ARBA00022723"/>
    </source>
</evidence>
<feature type="disulfide bond" evidence="15">
    <location>
        <begin position="218"/>
        <end position="219"/>
    </location>
</feature>
<dbReference type="SUPFAM" id="SSF55486">
    <property type="entry name" value="Metalloproteases ('zincins'), catalytic domain"/>
    <property type="match status" value="1"/>
</dbReference>
<feature type="domain" description="CUB" evidence="18">
    <location>
        <begin position="473"/>
        <end position="585"/>
    </location>
</feature>
<dbReference type="Pfam" id="PF01400">
    <property type="entry name" value="Astacin"/>
    <property type="match status" value="1"/>
</dbReference>
<dbReference type="SMART" id="SM00042">
    <property type="entry name" value="CUB"/>
    <property type="match status" value="5"/>
</dbReference>
<comment type="caution">
    <text evidence="21">The sequence shown here is derived from an EMBL/GenBank/DDBJ whole genome shotgun (WGS) entry which is preliminary data.</text>
</comment>
<keyword evidence="9 15" id="KW-0862">Zinc</keyword>
<dbReference type="PROSITE" id="PS00010">
    <property type="entry name" value="ASX_HYDROXYL"/>
    <property type="match status" value="2"/>
</dbReference>
<feature type="binding site" evidence="15">
    <location>
        <position position="246"/>
    </location>
    <ligand>
        <name>Zn(2+)</name>
        <dbReference type="ChEBI" id="CHEBI:29105"/>
        <note>catalytic</note>
    </ligand>
</feature>
<evidence type="ECO:0000256" key="15">
    <source>
        <dbReference type="PROSITE-ProRule" id="PRU01211"/>
    </source>
</evidence>
<keyword evidence="13" id="KW-0325">Glycoprotein</keyword>
<dbReference type="InterPro" id="IPR000742">
    <property type="entry name" value="EGF"/>
</dbReference>
<evidence type="ECO:0000256" key="6">
    <source>
        <dbReference type="ARBA" id="ARBA00022729"/>
    </source>
</evidence>
<comment type="caution">
    <text evidence="14">Lacks conserved residue(s) required for the propagation of feature annotation.</text>
</comment>
<feature type="domain" description="CUB" evidence="18">
    <location>
        <begin position="356"/>
        <end position="472"/>
    </location>
</feature>
<dbReference type="EC" id="3.4.24.-" evidence="16"/>
<proteinExistence type="predicted"/>